<evidence type="ECO:0000313" key="1">
    <source>
        <dbReference type="EMBL" id="EFK97735.1"/>
    </source>
</evidence>
<dbReference type="GO" id="GO:0015562">
    <property type="term" value="F:efflux transmembrane transporter activity"/>
    <property type="evidence" value="ECO:0007669"/>
    <property type="project" value="InterPro"/>
</dbReference>
<reference evidence="1" key="2">
    <citation type="journal article" date="2011" name="Microb. Ecol.">
        <title>Taxonomic and Functional Metagenomic Profiling of the Microbial Community in the Anoxic Sediment of a Sub-saline Shallow Lake (Laguna de Carrizo, Central Spain).</title>
        <authorList>
            <person name="Ferrer M."/>
            <person name="Guazzaroni M.E."/>
            <person name="Richter M."/>
            <person name="Garcia-Salamanca A."/>
            <person name="Yarza P."/>
            <person name="Suarez-Suarez A."/>
            <person name="Solano J."/>
            <person name="Alcaide M."/>
            <person name="van Dillewijn P."/>
            <person name="Molina-Henares M.A."/>
            <person name="Lopez-Cortes N."/>
            <person name="Al-Ramahi Y."/>
            <person name="Guerrero C."/>
            <person name="Acosta A."/>
            <person name="de Eugenio L.I."/>
            <person name="Martinez V."/>
            <person name="Marques S."/>
            <person name="Rojo F."/>
            <person name="Santero E."/>
            <person name="Genilloud O."/>
            <person name="Perez-Perez J."/>
            <person name="Rossello-Mora R."/>
            <person name="Ramos J.L."/>
        </authorList>
    </citation>
    <scope>NUCLEOTIDE SEQUENCE</scope>
</reference>
<comment type="caution">
    <text evidence="1">The sequence shown here is derived from an EMBL/GenBank/DDBJ whole genome shotgun (WGS) entry which is preliminary data.</text>
</comment>
<organism evidence="1">
    <name type="scientific">sediment metagenome</name>
    <dbReference type="NCBI Taxonomy" id="749907"/>
    <lineage>
        <taxon>unclassified sequences</taxon>
        <taxon>metagenomes</taxon>
        <taxon>ecological metagenomes</taxon>
    </lineage>
</organism>
<name>D9PFD2_9ZZZZ</name>
<feature type="non-terminal residue" evidence="1">
    <location>
        <position position="1"/>
    </location>
</feature>
<reference evidence="1" key="1">
    <citation type="submission" date="2010-07" db="EMBL/GenBank/DDBJ databases">
        <authorList>
            <consortium name="CONSOLIDER consortium CSD2007-00005"/>
            <person name="Guazzaroni M.-E."/>
            <person name="Richter M."/>
            <person name="Garcia-Salamanca A."/>
            <person name="Yarza P."/>
            <person name="Ferrer M."/>
        </authorList>
    </citation>
    <scope>NUCLEOTIDE SEQUENCE</scope>
</reference>
<proteinExistence type="predicted"/>
<dbReference type="AlphaFoldDB" id="D9PFD2"/>
<accession>D9PFD2</accession>
<gene>
    <name evidence="1" type="ORF">LDC_0211</name>
</gene>
<sequence length="179" mass="19646">RSHELRLAELAESQAQLHAQRASKDRWPDPTVGVRMLDEFDGAEKTLGVVVAVPLPGRYRAALAAQRHDEAAAAAARTEMAQREIVTIAARDVAEAQSALAAWQPLQAAAEQAARYLQRAQRAYELGETGLAELLMSVSSCAETLYEERLARLDAHEALARLSVDAHELWAPAHEEHDH</sequence>
<evidence type="ECO:0008006" key="2">
    <source>
        <dbReference type="Google" id="ProtNLM"/>
    </source>
</evidence>
<dbReference type="SUPFAM" id="SSF56954">
    <property type="entry name" value="Outer membrane efflux proteins (OEP)"/>
    <property type="match status" value="1"/>
</dbReference>
<dbReference type="EMBL" id="ADZX01000049">
    <property type="protein sequence ID" value="EFK97735.1"/>
    <property type="molecule type" value="Genomic_DNA"/>
</dbReference>
<dbReference type="Gene3D" id="1.20.1600.10">
    <property type="entry name" value="Outer membrane efflux proteins (OEP)"/>
    <property type="match status" value="1"/>
</dbReference>
<protein>
    <recommendedName>
        <fullName evidence="2">TolC family protein</fullName>
    </recommendedName>
</protein>